<dbReference type="Proteomes" id="UP001230649">
    <property type="component" value="Unassembled WGS sequence"/>
</dbReference>
<sequence>MGAGFFDSPALSKDTRTAIIPFEELGQSTPTTGKSASRRRGAGGRKTNVDSPAVDKNGNTGEPNVQASPARTSAVVQPVRTAGSGKSVFDSPVSSRRTPQAAPPTTTVSLKPNGRSVFDMPVLAASPSAEAKAKAKPRKRAPGTGKKGKKDLAAVVDTGSGDDEPEAWYRRASLEDVLDELSRHWFYEDFIREAQPTLPTYRLKDFCKIFFAHSPLLSSQWGSDAESERAFERFLVYKKRVPVCGAIMLNTEWTKCVLVKGWKSGSSWGFPKGKMNNDEPRHLCAIREVEEETGYNCGSLLNEQDYIQCDMNDQVITLFIVTGVPEDTAFAPQTRKEISAIEWFDLQDLPTWYRRRSTQARPAKFFMITPFVAYQPVCLGAPAPPQEAITANVNGGPSVLDDLFSKFTVASEKKEAKHGAETRQRAEESKADPAMQALLEKLMHGRNGSETTEVHPVEAATPKPAETVDSKQGKQQALMEKLMSSLGGTPVKSPLPTCAQHTQMPTMHHLQSNGQIPDTPSKETALPFGPAEPHPHHPYSAINDGGFPMPTHNPALAALNGHVHPAMPHQSQGGFPPPPHFGTPNGQPGQAGMSHMTANLLNVLSPSRPGDAGPVTYSPRQTYASPSLAGPGQQYAPPMQNYPNSMSYGQSVPPPMHPSNQHQPSQQSLLGMLSSPQPSMAQSSTQSAMSSAHPFNGPLPGPIQLPLQPGMPELNRILPYQALPIRAMEADVGYLMHNQPPPQFQQMHPSHALSPPQHPASTAQAHQLLALLNPREHVQAMTSPSTASATTADGLLAMLVGNNRQGEGHG</sequence>
<protein>
    <submittedName>
        <fullName evidence="1">Uncharacterized protein</fullName>
    </submittedName>
</protein>
<reference evidence="1" key="1">
    <citation type="submission" date="2023-04" db="EMBL/GenBank/DDBJ databases">
        <title>Draft Genome sequencing of Naganishia species isolated from polar environments using Oxford Nanopore Technology.</title>
        <authorList>
            <person name="Leo P."/>
            <person name="Venkateswaran K."/>
        </authorList>
    </citation>
    <scope>NUCLEOTIDE SEQUENCE</scope>
    <source>
        <strain evidence="1">MNA-CCFEE 5262</strain>
    </source>
</reference>
<organism evidence="1 2">
    <name type="scientific">Naganishia adeliensis</name>
    <dbReference type="NCBI Taxonomy" id="92952"/>
    <lineage>
        <taxon>Eukaryota</taxon>
        <taxon>Fungi</taxon>
        <taxon>Dikarya</taxon>
        <taxon>Basidiomycota</taxon>
        <taxon>Agaricomycotina</taxon>
        <taxon>Tremellomycetes</taxon>
        <taxon>Filobasidiales</taxon>
        <taxon>Filobasidiaceae</taxon>
        <taxon>Naganishia</taxon>
    </lineage>
</organism>
<evidence type="ECO:0000313" key="1">
    <source>
        <dbReference type="EMBL" id="KAJ9097041.1"/>
    </source>
</evidence>
<evidence type="ECO:0000313" key="2">
    <source>
        <dbReference type="Proteomes" id="UP001230649"/>
    </source>
</evidence>
<dbReference type="EMBL" id="JASBWS010000107">
    <property type="protein sequence ID" value="KAJ9097041.1"/>
    <property type="molecule type" value="Genomic_DNA"/>
</dbReference>
<proteinExistence type="predicted"/>
<keyword evidence="2" id="KW-1185">Reference proteome</keyword>
<gene>
    <name evidence="1" type="ORF">QFC20_006283</name>
</gene>
<name>A0ACC2VDA4_9TREE</name>
<comment type="caution">
    <text evidence="1">The sequence shown here is derived from an EMBL/GenBank/DDBJ whole genome shotgun (WGS) entry which is preliminary data.</text>
</comment>
<accession>A0ACC2VDA4</accession>